<dbReference type="EMBL" id="CAJOBA010009047">
    <property type="protein sequence ID" value="CAF3842560.1"/>
    <property type="molecule type" value="Genomic_DNA"/>
</dbReference>
<evidence type="ECO:0000256" key="1">
    <source>
        <dbReference type="SAM" id="MobiDB-lite"/>
    </source>
</evidence>
<sequence length="189" mass="21377">MVGKHNVPRLLRSTPIARLHLHWTDTQVQKLNRSKQKVLQHQKTRLICRGCGKQGHKQFRCLAKCTFCRGGPPRQNGLRNVFGRHSEEYCKKKKNQVQSSYSPGQMNTEFVSKNDGMVTKPRALAQGSDSNETPQLATPNEGCPPPRTNSSYLNNELTQHSGRRNTWRSNSSTNSRSIVVTDLIGRINL</sequence>
<dbReference type="EMBL" id="CAJOBC010069015">
    <property type="protein sequence ID" value="CAF4236155.1"/>
    <property type="molecule type" value="Genomic_DNA"/>
</dbReference>
<dbReference type="EMBL" id="CAJNOK010009031">
    <property type="protein sequence ID" value="CAF1079232.1"/>
    <property type="molecule type" value="Genomic_DNA"/>
</dbReference>
<reference evidence="3" key="1">
    <citation type="submission" date="2021-02" db="EMBL/GenBank/DDBJ databases">
        <authorList>
            <person name="Nowell W R."/>
        </authorList>
    </citation>
    <scope>NUCLEOTIDE SEQUENCE</scope>
</reference>
<proteinExistence type="predicted"/>
<feature type="compositionally biased region" description="Polar residues" evidence="1">
    <location>
        <begin position="127"/>
        <end position="138"/>
    </location>
</feature>
<evidence type="ECO:0000313" key="2">
    <source>
        <dbReference type="EMBL" id="CAF1079232.1"/>
    </source>
</evidence>
<evidence type="ECO:0008006" key="7">
    <source>
        <dbReference type="Google" id="ProtNLM"/>
    </source>
</evidence>
<accession>A0A815I190</accession>
<evidence type="ECO:0000313" key="5">
    <source>
        <dbReference type="EMBL" id="CAF4236155.1"/>
    </source>
</evidence>
<evidence type="ECO:0000313" key="6">
    <source>
        <dbReference type="Proteomes" id="UP000663829"/>
    </source>
</evidence>
<dbReference type="Proteomes" id="UP000682733">
    <property type="component" value="Unassembled WGS sequence"/>
</dbReference>
<dbReference type="AlphaFoldDB" id="A0A815I190"/>
<dbReference type="Proteomes" id="UP000681722">
    <property type="component" value="Unassembled WGS sequence"/>
</dbReference>
<dbReference type="EMBL" id="CAJNOQ010015323">
    <property type="protein sequence ID" value="CAF1359221.1"/>
    <property type="molecule type" value="Genomic_DNA"/>
</dbReference>
<protein>
    <recommendedName>
        <fullName evidence="7">CCHC-type domain-containing protein</fullName>
    </recommendedName>
</protein>
<comment type="caution">
    <text evidence="3">The sequence shown here is derived from an EMBL/GenBank/DDBJ whole genome shotgun (WGS) entry which is preliminary data.</text>
</comment>
<name>A0A815I190_9BILA</name>
<evidence type="ECO:0000313" key="4">
    <source>
        <dbReference type="EMBL" id="CAF3842560.1"/>
    </source>
</evidence>
<keyword evidence="6" id="KW-1185">Reference proteome</keyword>
<gene>
    <name evidence="3" type="ORF">GPM918_LOCUS31296</name>
    <name evidence="2" type="ORF">OVA965_LOCUS18280</name>
    <name evidence="5" type="ORF">SRO942_LOCUS31934</name>
    <name evidence="4" type="ORF">TMI583_LOCUS18292</name>
</gene>
<dbReference type="Proteomes" id="UP000677228">
    <property type="component" value="Unassembled WGS sequence"/>
</dbReference>
<organism evidence="3 6">
    <name type="scientific">Didymodactylos carnosus</name>
    <dbReference type="NCBI Taxonomy" id="1234261"/>
    <lineage>
        <taxon>Eukaryota</taxon>
        <taxon>Metazoa</taxon>
        <taxon>Spiralia</taxon>
        <taxon>Gnathifera</taxon>
        <taxon>Rotifera</taxon>
        <taxon>Eurotatoria</taxon>
        <taxon>Bdelloidea</taxon>
        <taxon>Philodinida</taxon>
        <taxon>Philodinidae</taxon>
        <taxon>Didymodactylos</taxon>
    </lineage>
</organism>
<dbReference type="Proteomes" id="UP000663829">
    <property type="component" value="Unassembled WGS sequence"/>
</dbReference>
<evidence type="ECO:0000313" key="3">
    <source>
        <dbReference type="EMBL" id="CAF1359221.1"/>
    </source>
</evidence>
<feature type="region of interest" description="Disordered" evidence="1">
    <location>
        <begin position="124"/>
        <end position="154"/>
    </location>
</feature>